<proteinExistence type="predicted"/>
<accession>A0AAJ0BAQ9</accession>
<protein>
    <submittedName>
        <fullName evidence="2">Uncharacterized protein</fullName>
    </submittedName>
</protein>
<gene>
    <name evidence="2" type="ORF">QBC47DRAFT_361874</name>
</gene>
<evidence type="ECO:0000256" key="1">
    <source>
        <dbReference type="SAM" id="MobiDB-lite"/>
    </source>
</evidence>
<keyword evidence="3" id="KW-1185">Reference proteome</keyword>
<reference evidence="2" key="1">
    <citation type="submission" date="2023-06" db="EMBL/GenBank/DDBJ databases">
        <title>Genome-scale phylogeny and comparative genomics of the fungal order Sordariales.</title>
        <authorList>
            <consortium name="Lawrence Berkeley National Laboratory"/>
            <person name="Hensen N."/>
            <person name="Bonometti L."/>
            <person name="Westerberg I."/>
            <person name="Brannstrom I.O."/>
            <person name="Guillou S."/>
            <person name="Cros-Aarteil S."/>
            <person name="Calhoun S."/>
            <person name="Haridas S."/>
            <person name="Kuo A."/>
            <person name="Mondo S."/>
            <person name="Pangilinan J."/>
            <person name="Riley R."/>
            <person name="Labutti K."/>
            <person name="Andreopoulos B."/>
            <person name="Lipzen A."/>
            <person name="Chen C."/>
            <person name="Yanf M."/>
            <person name="Daum C."/>
            <person name="Ng V."/>
            <person name="Clum A."/>
            <person name="Steindorff A."/>
            <person name="Ohm R."/>
            <person name="Martin F."/>
            <person name="Silar P."/>
            <person name="Natvig D."/>
            <person name="Lalanne C."/>
            <person name="Gautier V."/>
            <person name="Ament-Velasquez S.L."/>
            <person name="Kruys A."/>
            <person name="Hutchinson M.I."/>
            <person name="Powell A.J."/>
            <person name="Barry K."/>
            <person name="Miller A.N."/>
            <person name="Grigoriev I.V."/>
            <person name="Debuchy R."/>
            <person name="Gladieux P."/>
            <person name="Thoren M.H."/>
            <person name="Johannesson H."/>
        </authorList>
    </citation>
    <scope>NUCLEOTIDE SEQUENCE</scope>
    <source>
        <strain evidence="2">PSN4</strain>
    </source>
</reference>
<sequence length="137" mass="15353">MASQAFTRSQLVLPMINTARITARQTCRPSPQRRALGRLPQGMEANNPLEDPREDLGGPGGQELYPVSMALHKRFASITAAWVVAACGVMYLAKRIEWAPRDPDVVHVLIHDNTKGELDDVKRIPVRVRPEDVRRPH</sequence>
<dbReference type="EMBL" id="MU839836">
    <property type="protein sequence ID" value="KAK1753874.1"/>
    <property type="molecule type" value="Genomic_DNA"/>
</dbReference>
<comment type="caution">
    <text evidence="2">The sequence shown here is derived from an EMBL/GenBank/DDBJ whole genome shotgun (WGS) entry which is preliminary data.</text>
</comment>
<dbReference type="AlphaFoldDB" id="A0AAJ0BAQ9"/>
<evidence type="ECO:0000313" key="3">
    <source>
        <dbReference type="Proteomes" id="UP001239445"/>
    </source>
</evidence>
<feature type="region of interest" description="Disordered" evidence="1">
    <location>
        <begin position="30"/>
        <end position="62"/>
    </location>
</feature>
<evidence type="ECO:0000313" key="2">
    <source>
        <dbReference type="EMBL" id="KAK1753874.1"/>
    </source>
</evidence>
<name>A0AAJ0BAQ9_9PEZI</name>
<dbReference type="Proteomes" id="UP001239445">
    <property type="component" value="Unassembled WGS sequence"/>
</dbReference>
<organism evidence="2 3">
    <name type="scientific">Echria macrotheca</name>
    <dbReference type="NCBI Taxonomy" id="438768"/>
    <lineage>
        <taxon>Eukaryota</taxon>
        <taxon>Fungi</taxon>
        <taxon>Dikarya</taxon>
        <taxon>Ascomycota</taxon>
        <taxon>Pezizomycotina</taxon>
        <taxon>Sordariomycetes</taxon>
        <taxon>Sordariomycetidae</taxon>
        <taxon>Sordariales</taxon>
        <taxon>Schizotheciaceae</taxon>
        <taxon>Echria</taxon>
    </lineage>
</organism>